<dbReference type="SUPFAM" id="SSF50249">
    <property type="entry name" value="Nucleic acid-binding proteins"/>
    <property type="match status" value="1"/>
</dbReference>
<dbReference type="InterPro" id="IPR052513">
    <property type="entry name" value="Thioester_dehydratase-like"/>
</dbReference>
<organism evidence="3 4">
    <name type="scientific">Vreelandella glaciei</name>
    <dbReference type="NCBI Taxonomy" id="186761"/>
    <lineage>
        <taxon>Bacteria</taxon>
        <taxon>Pseudomonadati</taxon>
        <taxon>Pseudomonadota</taxon>
        <taxon>Gammaproteobacteria</taxon>
        <taxon>Oceanospirillales</taxon>
        <taxon>Halomonadaceae</taxon>
        <taxon>Vreelandella</taxon>
    </lineage>
</organism>
<dbReference type="InterPro" id="IPR002878">
    <property type="entry name" value="ChsH2_C"/>
</dbReference>
<accession>A0A7Z0RX83</accession>
<sequence>MADVKKARPEPKPPQMDVEAFWTAAEREELLIKECQDCGEPHFYPRMVCPHCLSDRVEWKAVSGRGEIYSYSTLMRKGQPGHTIAFVRLEEGVTLMSNIVDADPQGLSIGQPVRAVFRKLKEDGPTLPLFIPV</sequence>
<dbReference type="InterPro" id="IPR012340">
    <property type="entry name" value="NA-bd_OB-fold"/>
</dbReference>
<evidence type="ECO:0000313" key="3">
    <source>
        <dbReference type="EMBL" id="NYS76458.1"/>
    </source>
</evidence>
<comment type="caution">
    <text evidence="3">The sequence shown here is derived from an EMBL/GenBank/DDBJ whole genome shotgun (WGS) entry which is preliminary data.</text>
</comment>
<dbReference type="Pfam" id="PF01796">
    <property type="entry name" value="OB_ChsH2_C"/>
    <property type="match status" value="1"/>
</dbReference>
<dbReference type="PANTHER" id="PTHR34075:SF5">
    <property type="entry name" value="BLR3430 PROTEIN"/>
    <property type="match status" value="1"/>
</dbReference>
<dbReference type="Proteomes" id="UP000526892">
    <property type="component" value="Unassembled WGS sequence"/>
</dbReference>
<dbReference type="InterPro" id="IPR022002">
    <property type="entry name" value="ChsH2_Znr"/>
</dbReference>
<evidence type="ECO:0000313" key="4">
    <source>
        <dbReference type="Proteomes" id="UP000526892"/>
    </source>
</evidence>
<dbReference type="Pfam" id="PF12172">
    <property type="entry name" value="zf-ChsH2"/>
    <property type="match status" value="1"/>
</dbReference>
<protein>
    <submittedName>
        <fullName evidence="3">Zn-ribbon domain-containing OB-fold protein</fullName>
    </submittedName>
</protein>
<feature type="domain" description="ChsH2 C-terminal OB-fold" evidence="1">
    <location>
        <begin position="59"/>
        <end position="118"/>
    </location>
</feature>
<dbReference type="EMBL" id="JACCDE010000002">
    <property type="protein sequence ID" value="NYS76458.1"/>
    <property type="molecule type" value="Genomic_DNA"/>
</dbReference>
<keyword evidence="4" id="KW-1185">Reference proteome</keyword>
<evidence type="ECO:0000259" key="1">
    <source>
        <dbReference type="Pfam" id="PF01796"/>
    </source>
</evidence>
<name>A0A7Z0RX83_9GAMM</name>
<dbReference type="Gene3D" id="6.10.30.10">
    <property type="match status" value="1"/>
</dbReference>
<gene>
    <name evidence="3" type="ORF">HZS80_01740</name>
</gene>
<dbReference type="AlphaFoldDB" id="A0A7Z0RX83"/>
<feature type="domain" description="ChsH2 rubredoxin-like zinc ribbon" evidence="2">
    <location>
        <begin position="22"/>
        <end position="58"/>
    </location>
</feature>
<reference evidence="3 4" key="1">
    <citation type="journal article" date="2003" name="Extremophiles">
        <title>Halomonas glaciei sp. nov. isolated from fast ice of Adelie Land, Antarctica.</title>
        <authorList>
            <person name="Reddy G.S."/>
            <person name="Raghavan P.U."/>
            <person name="Sarita N.B."/>
            <person name="Prakash J.S."/>
            <person name="Nagesh N."/>
            <person name="Delille D."/>
            <person name="Shivaji S."/>
        </authorList>
    </citation>
    <scope>NUCLEOTIDE SEQUENCE [LARGE SCALE GENOMIC DNA]</scope>
    <source>
        <strain evidence="3 4">DD39</strain>
    </source>
</reference>
<evidence type="ECO:0000259" key="2">
    <source>
        <dbReference type="Pfam" id="PF12172"/>
    </source>
</evidence>
<dbReference type="PANTHER" id="PTHR34075">
    <property type="entry name" value="BLR3430 PROTEIN"/>
    <property type="match status" value="1"/>
</dbReference>
<dbReference type="RefSeq" id="WP_179914969.1">
    <property type="nucleotide sequence ID" value="NZ_JACCDE010000002.1"/>
</dbReference>
<proteinExistence type="predicted"/>